<evidence type="ECO:0000313" key="2">
    <source>
        <dbReference type="Proteomes" id="UP000681967"/>
    </source>
</evidence>
<sequence length="72" mass="8795">MAIEQKWWPWNPSLFNQYRIRIANELHLAQRRDHSKELRHQIDCVEHDITEILRQITPIDFSQIDQVSFILL</sequence>
<organism evidence="1 2">
    <name type="scientific">Rotaria magnacalcarata</name>
    <dbReference type="NCBI Taxonomy" id="392030"/>
    <lineage>
        <taxon>Eukaryota</taxon>
        <taxon>Metazoa</taxon>
        <taxon>Spiralia</taxon>
        <taxon>Gnathifera</taxon>
        <taxon>Rotifera</taxon>
        <taxon>Eurotatoria</taxon>
        <taxon>Bdelloidea</taxon>
        <taxon>Philodinida</taxon>
        <taxon>Philodinidae</taxon>
        <taxon>Rotaria</taxon>
    </lineage>
</organism>
<name>A0A8S3EIJ4_9BILA</name>
<dbReference type="EMBL" id="CAJOBH010233414">
    <property type="protein sequence ID" value="CAF5080303.1"/>
    <property type="molecule type" value="Genomic_DNA"/>
</dbReference>
<comment type="caution">
    <text evidence="1">The sequence shown here is derived from an EMBL/GenBank/DDBJ whole genome shotgun (WGS) entry which is preliminary data.</text>
</comment>
<dbReference type="AlphaFoldDB" id="A0A8S3EIJ4"/>
<reference evidence="1" key="1">
    <citation type="submission" date="2021-02" db="EMBL/GenBank/DDBJ databases">
        <authorList>
            <person name="Nowell W R."/>
        </authorList>
    </citation>
    <scope>NUCLEOTIDE SEQUENCE</scope>
</reference>
<dbReference type="Proteomes" id="UP000681967">
    <property type="component" value="Unassembled WGS sequence"/>
</dbReference>
<protein>
    <submittedName>
        <fullName evidence="1">Uncharacterized protein</fullName>
    </submittedName>
</protein>
<proteinExistence type="predicted"/>
<evidence type="ECO:0000313" key="1">
    <source>
        <dbReference type="EMBL" id="CAF5080303.1"/>
    </source>
</evidence>
<accession>A0A8S3EIJ4</accession>
<gene>
    <name evidence="1" type="ORF">BYL167_LOCUS61836</name>
</gene>